<proteinExistence type="predicted"/>
<dbReference type="Proteomes" id="UP000706333">
    <property type="component" value="Unassembled WGS sequence"/>
</dbReference>
<keyword evidence="1" id="KW-0812">Transmembrane</keyword>
<keyword evidence="1" id="KW-1133">Transmembrane helix</keyword>
<evidence type="ECO:0000256" key="1">
    <source>
        <dbReference type="SAM" id="Phobius"/>
    </source>
</evidence>
<evidence type="ECO:0000313" key="3">
    <source>
        <dbReference type="Proteomes" id="UP000706333"/>
    </source>
</evidence>
<keyword evidence="3" id="KW-1185">Reference proteome</keyword>
<keyword evidence="1" id="KW-0472">Membrane</keyword>
<sequence>MLFVLGLMAVIWGIGAVMKAPVRGRLAMIGALYALVVLTQLVLPDGAALREGTGGSPAPWLMLGATVALVLGYRAGLRRLRARAAPEPPA</sequence>
<accession>A0A934WI01</accession>
<name>A0A934WI01_9RHOB</name>
<protein>
    <submittedName>
        <fullName evidence="2">Molybdopterin biosynthesis protein</fullName>
    </submittedName>
</protein>
<feature type="non-terminal residue" evidence="2">
    <location>
        <position position="90"/>
    </location>
</feature>
<reference evidence="2" key="1">
    <citation type="submission" date="2017-05" db="EMBL/GenBank/DDBJ databases">
        <authorList>
            <person name="Imhoff J.F."/>
            <person name="Rahn T."/>
            <person name="Kuenzel S."/>
            <person name="Neulinger S.C."/>
        </authorList>
    </citation>
    <scope>NUCLEOTIDE SEQUENCE</scope>
    <source>
        <strain evidence="2">LMG 28126</strain>
    </source>
</reference>
<gene>
    <name evidence="2" type="ORF">CCR87_10105</name>
</gene>
<reference evidence="2" key="2">
    <citation type="journal article" date="2020" name="Microorganisms">
        <title>Osmotic Adaptation and Compatible Solute Biosynthesis of Phototrophic Bacteria as Revealed from Genome Analyses.</title>
        <authorList>
            <person name="Imhoff J.F."/>
            <person name="Rahn T."/>
            <person name="Kunzel S."/>
            <person name="Keller A."/>
            <person name="Neulinger S.C."/>
        </authorList>
    </citation>
    <scope>NUCLEOTIDE SEQUENCE</scope>
    <source>
        <strain evidence="2">LMG 28126</strain>
    </source>
</reference>
<feature type="transmembrane region" description="Helical" evidence="1">
    <location>
        <begin position="58"/>
        <end position="77"/>
    </location>
</feature>
<evidence type="ECO:0000313" key="2">
    <source>
        <dbReference type="EMBL" id="MBK5927675.1"/>
    </source>
</evidence>
<dbReference type="AlphaFoldDB" id="A0A934WI01"/>
<dbReference type="EMBL" id="NHSD01000268">
    <property type="protein sequence ID" value="MBK5927675.1"/>
    <property type="molecule type" value="Genomic_DNA"/>
</dbReference>
<comment type="caution">
    <text evidence="2">The sequence shown here is derived from an EMBL/GenBank/DDBJ whole genome shotgun (WGS) entry which is preliminary data.</text>
</comment>
<organism evidence="2 3">
    <name type="scientific">Rhodobaculum claviforme</name>
    <dbReference type="NCBI Taxonomy" id="1549854"/>
    <lineage>
        <taxon>Bacteria</taxon>
        <taxon>Pseudomonadati</taxon>
        <taxon>Pseudomonadota</taxon>
        <taxon>Alphaproteobacteria</taxon>
        <taxon>Rhodobacterales</taxon>
        <taxon>Paracoccaceae</taxon>
        <taxon>Rhodobaculum</taxon>
    </lineage>
</organism>